<organism evidence="2 3">
    <name type="scientific">Candidatus Thiodiazotropha taylori</name>
    <dbReference type="NCBI Taxonomy" id="2792791"/>
    <lineage>
        <taxon>Bacteria</taxon>
        <taxon>Pseudomonadati</taxon>
        <taxon>Pseudomonadota</taxon>
        <taxon>Gammaproteobacteria</taxon>
        <taxon>Chromatiales</taxon>
        <taxon>Sedimenticolaceae</taxon>
        <taxon>Candidatus Thiodiazotropha</taxon>
    </lineage>
</organism>
<dbReference type="Proteomes" id="UP000770889">
    <property type="component" value="Unassembled WGS sequence"/>
</dbReference>
<reference evidence="2 3" key="1">
    <citation type="submission" date="2021-05" db="EMBL/GenBank/DDBJ databases">
        <title>Genetic and Functional Diversity in Clade A Lucinid endosymbionts from the Bahamas.</title>
        <authorList>
            <person name="Giani N.M."/>
            <person name="Engel A.S."/>
            <person name="Campbell B.J."/>
        </authorList>
    </citation>
    <scope>NUCLEOTIDE SEQUENCE [LARGE SCALE GENOMIC DNA]</scope>
    <source>
        <strain evidence="2">LUC16012Gg_MoonRockCtena</strain>
    </source>
</reference>
<comment type="caution">
    <text evidence="2">The sequence shown here is derived from an EMBL/GenBank/DDBJ whole genome shotgun (WGS) entry which is preliminary data.</text>
</comment>
<evidence type="ECO:0000256" key="1">
    <source>
        <dbReference type="SAM" id="SignalP"/>
    </source>
</evidence>
<proteinExistence type="predicted"/>
<accession>A0A944M6Q0</accession>
<gene>
    <name evidence="2" type="ORF">KME65_05810</name>
</gene>
<keyword evidence="1" id="KW-0732">Signal</keyword>
<dbReference type="AlphaFoldDB" id="A0A944M6Q0"/>
<feature type="chain" id="PRO_5037865807" evidence="1">
    <location>
        <begin position="22"/>
        <end position="154"/>
    </location>
</feature>
<evidence type="ECO:0000313" key="2">
    <source>
        <dbReference type="EMBL" id="MBT2988461.1"/>
    </source>
</evidence>
<feature type="signal peptide" evidence="1">
    <location>
        <begin position="1"/>
        <end position="21"/>
    </location>
</feature>
<protein>
    <submittedName>
        <fullName evidence="2">Uncharacterized protein</fullName>
    </submittedName>
</protein>
<dbReference type="EMBL" id="JAHHGM010000004">
    <property type="protein sequence ID" value="MBT2988461.1"/>
    <property type="molecule type" value="Genomic_DNA"/>
</dbReference>
<sequence length="154" mass="17043">MKSIKTIAVAAFVLISFSAHAGDSGSAFKALFSAIAQVAAQQRADLGGSRHGGHEDAYHEGGYQQAGYYEEGPVIYNISGSWGMRSGKVNRFQKSYDGYYVIPVGRGKGVHYVEIGENLYQDANSSGTYEVIDRDYMVWRSNDKRNLVIELFRQ</sequence>
<evidence type="ECO:0000313" key="3">
    <source>
        <dbReference type="Proteomes" id="UP000770889"/>
    </source>
</evidence>
<name>A0A944M6Q0_9GAMM</name>